<evidence type="ECO:0008006" key="5">
    <source>
        <dbReference type="Google" id="ProtNLM"/>
    </source>
</evidence>
<keyword evidence="4" id="KW-1185">Reference proteome</keyword>
<gene>
    <name evidence="3" type="ORF">EPR50_G00108780</name>
</gene>
<dbReference type="Proteomes" id="UP000295070">
    <property type="component" value="Chromosome 10"/>
</dbReference>
<evidence type="ECO:0000313" key="3">
    <source>
        <dbReference type="EMBL" id="TDH07666.1"/>
    </source>
</evidence>
<evidence type="ECO:0000313" key="4">
    <source>
        <dbReference type="Proteomes" id="UP000295070"/>
    </source>
</evidence>
<feature type="coiled-coil region" evidence="1">
    <location>
        <begin position="296"/>
        <end position="376"/>
    </location>
</feature>
<feature type="region of interest" description="Disordered" evidence="2">
    <location>
        <begin position="214"/>
        <end position="263"/>
    </location>
</feature>
<name>A0A484CXF0_PERFV</name>
<proteinExistence type="predicted"/>
<feature type="compositionally biased region" description="Polar residues" evidence="2">
    <location>
        <begin position="215"/>
        <end position="225"/>
    </location>
</feature>
<comment type="caution">
    <text evidence="3">The sequence shown here is derived from an EMBL/GenBank/DDBJ whole genome shotgun (WGS) entry which is preliminary data.</text>
</comment>
<keyword evidence="1" id="KW-0175">Coiled coil</keyword>
<accession>A0A484CXF0</accession>
<evidence type="ECO:0000256" key="1">
    <source>
        <dbReference type="SAM" id="Coils"/>
    </source>
</evidence>
<dbReference type="STRING" id="8167.A0A484CXF0"/>
<organism evidence="3 4">
    <name type="scientific">Perca flavescens</name>
    <name type="common">American yellow perch</name>
    <name type="synonym">Morone flavescens</name>
    <dbReference type="NCBI Taxonomy" id="8167"/>
    <lineage>
        <taxon>Eukaryota</taxon>
        <taxon>Metazoa</taxon>
        <taxon>Chordata</taxon>
        <taxon>Craniata</taxon>
        <taxon>Vertebrata</taxon>
        <taxon>Euteleostomi</taxon>
        <taxon>Actinopterygii</taxon>
        <taxon>Neopterygii</taxon>
        <taxon>Teleostei</taxon>
        <taxon>Neoteleostei</taxon>
        <taxon>Acanthomorphata</taxon>
        <taxon>Eupercaria</taxon>
        <taxon>Perciformes</taxon>
        <taxon>Percoidei</taxon>
        <taxon>Percidae</taxon>
        <taxon>Percinae</taxon>
        <taxon>Perca</taxon>
    </lineage>
</organism>
<reference evidence="3 4" key="1">
    <citation type="submission" date="2019-01" db="EMBL/GenBank/DDBJ databases">
        <title>A chromosome-scale genome assembly of the yellow perch, Perca flavescens.</title>
        <authorList>
            <person name="Feron R."/>
            <person name="Morvezen R."/>
            <person name="Bestin A."/>
            <person name="Haffray P."/>
            <person name="Klopp C."/>
            <person name="Zahm M."/>
            <person name="Cabau C."/>
            <person name="Roques C."/>
            <person name="Donnadieu C."/>
            <person name="Bouchez O."/>
            <person name="Christie M."/>
            <person name="Larson W."/>
            <person name="Guiguen Y."/>
        </authorList>
    </citation>
    <scope>NUCLEOTIDE SEQUENCE [LARGE SCALE GENOMIC DNA]</scope>
    <source>
        <strain evidence="3">YP-PL-M2</strain>
        <tissue evidence="3">Blood</tissue>
    </source>
</reference>
<feature type="compositionally biased region" description="Basic and acidic residues" evidence="2">
    <location>
        <begin position="226"/>
        <end position="235"/>
    </location>
</feature>
<evidence type="ECO:0000256" key="2">
    <source>
        <dbReference type="SAM" id="MobiDB-lite"/>
    </source>
</evidence>
<sequence>MELHCLTTETPTTASSCSTDPLYDNCPPFAKPGRARGKEMESRVVCPAVTRLPDPCSPQPGLAPAVAKVPTLVDGERGTGARPDHSYCSWRGGLGRQGWEAELGPGINRARGGERGGGQIGSWGVEDRAHLNQSPNPSQSEEHRSALSLYDNLPDAVTPDSLQEVFDMETSFQGHWQEQMYKAWAPEQIQGLMDVEGASEDKSNWSSCEIILAESGSSNQDQNPVQDKKHDKELELDSGSCGFKQRDPMPPPPRLTGSSPQLSQAGCQVLWPPAEAQQPSWSPRVPPPVPLADPSASALRSVLTSLQQQIVRQREEYEARILSLEQRNEELQVEVVRLKTNLTQQRHWYQAVQAKITESEMSRAAAELRNASLQKEMDQFFDTFGELNNEAKKTEYIVKSF</sequence>
<dbReference type="EMBL" id="SCKG01000010">
    <property type="protein sequence ID" value="TDH07666.1"/>
    <property type="molecule type" value="Genomic_DNA"/>
</dbReference>
<dbReference type="AlphaFoldDB" id="A0A484CXF0"/>
<protein>
    <recommendedName>
        <fullName evidence="5">Rho GTPase-activating protein 24</fullName>
    </recommendedName>
</protein>